<dbReference type="GO" id="GO:0043164">
    <property type="term" value="P:Gram-negative-bacterium-type cell wall biogenesis"/>
    <property type="evidence" value="ECO:0007669"/>
    <property type="project" value="TreeGrafter"/>
</dbReference>
<dbReference type="EMBL" id="CP029487">
    <property type="protein sequence ID" value="QCT69805.1"/>
    <property type="molecule type" value="Genomic_DNA"/>
</dbReference>
<dbReference type="InterPro" id="IPR014729">
    <property type="entry name" value="Rossmann-like_a/b/a_fold"/>
</dbReference>
<dbReference type="PANTHER" id="PTHR30336:SF18">
    <property type="entry name" value="MEMBRANE PROTEIN"/>
    <property type="match status" value="1"/>
</dbReference>
<evidence type="ECO:0000259" key="2">
    <source>
        <dbReference type="Pfam" id="PF02698"/>
    </source>
</evidence>
<name>A0A4P9C5K7_EUBML</name>
<proteinExistence type="predicted"/>
<dbReference type="CDD" id="cd06259">
    <property type="entry name" value="YdcF-like"/>
    <property type="match status" value="1"/>
</dbReference>
<feature type="transmembrane region" description="Helical" evidence="1">
    <location>
        <begin position="95"/>
        <end position="120"/>
    </location>
</feature>
<evidence type="ECO:0000313" key="3">
    <source>
        <dbReference type="EMBL" id="QCT69805.1"/>
    </source>
</evidence>
<dbReference type="InterPro" id="IPR003848">
    <property type="entry name" value="DUF218"/>
</dbReference>
<dbReference type="PANTHER" id="PTHR30336">
    <property type="entry name" value="INNER MEMBRANE PROTEIN, PROBABLE PERMEASE"/>
    <property type="match status" value="1"/>
</dbReference>
<reference evidence="3 4" key="1">
    <citation type="submission" date="2018-05" db="EMBL/GenBank/DDBJ databases">
        <title>Genome comparison of Eubacterium sp.</title>
        <authorList>
            <person name="Feng Y."/>
            <person name="Sanchez-Andrea I."/>
            <person name="Stams A.J.M."/>
            <person name="De Vos W.M."/>
        </authorList>
    </citation>
    <scope>NUCLEOTIDE SEQUENCE [LARGE SCALE GENOMIC DNA]</scope>
    <source>
        <strain evidence="3 4">YI</strain>
    </source>
</reference>
<evidence type="ECO:0000313" key="4">
    <source>
        <dbReference type="Proteomes" id="UP000218387"/>
    </source>
</evidence>
<dbReference type="GO" id="GO:0005886">
    <property type="term" value="C:plasma membrane"/>
    <property type="evidence" value="ECO:0007669"/>
    <property type="project" value="TreeGrafter"/>
</dbReference>
<accession>A0A4P9C5K7</accession>
<keyword evidence="1" id="KW-0472">Membrane</keyword>
<sequence>MIFLIPAIIVFILFYRLYYKQKRPIAGGILMTVFLALFLLGLFGYALISPLNPIIWVILGIVALVFLMMPLLLLFSSIALMINGQRMVSREGTQVSNLLTLFLGLIILAALILFCTLPFFMNVNPVIPLIYSMLAIVVLFFGFLFISFANASALYYFNKPSYDEDFILILGCRVIDGKVTPLLAKRLDRAIAFYEKQIEMTGKKAKFVVSGGKGMDESVSEALVMKDYLLSKGYNESDILVEDHSRNTRENMLFSKAIIDRLMPNARGVFVTSSFHVLRASLYARDAGLDFTGIPAKTALYYFPNAFLREFIGVLSMNRQTYAIVFAALVLCTMVPQLVFLNIGLL</sequence>
<dbReference type="RefSeq" id="WP_096919306.1">
    <property type="nucleotide sequence ID" value="NZ_CP029487.1"/>
</dbReference>
<gene>
    <name evidence="3" type="ORF">CPZ25_000295</name>
</gene>
<keyword evidence="4" id="KW-1185">Reference proteome</keyword>
<dbReference type="Gene3D" id="3.40.50.620">
    <property type="entry name" value="HUPs"/>
    <property type="match status" value="1"/>
</dbReference>
<protein>
    <submittedName>
        <fullName evidence="3">YdcF family protein</fullName>
    </submittedName>
</protein>
<dbReference type="Pfam" id="PF02698">
    <property type="entry name" value="DUF218"/>
    <property type="match status" value="1"/>
</dbReference>
<feature type="transmembrane region" description="Helical" evidence="1">
    <location>
        <begin position="25"/>
        <end position="48"/>
    </location>
</feature>
<feature type="domain" description="DUF218" evidence="2">
    <location>
        <begin position="165"/>
        <end position="313"/>
    </location>
</feature>
<keyword evidence="1" id="KW-0812">Transmembrane</keyword>
<dbReference type="InterPro" id="IPR051599">
    <property type="entry name" value="Cell_Envelope_Assoc"/>
</dbReference>
<feature type="transmembrane region" description="Helical" evidence="1">
    <location>
        <begin position="322"/>
        <end position="345"/>
    </location>
</feature>
<organism evidence="3 4">
    <name type="scientific">Eubacterium maltosivorans</name>
    <dbReference type="NCBI Taxonomy" id="2041044"/>
    <lineage>
        <taxon>Bacteria</taxon>
        <taxon>Bacillati</taxon>
        <taxon>Bacillota</taxon>
        <taxon>Clostridia</taxon>
        <taxon>Eubacteriales</taxon>
        <taxon>Eubacteriaceae</taxon>
        <taxon>Eubacterium</taxon>
    </lineage>
</organism>
<feature type="transmembrane region" description="Helical" evidence="1">
    <location>
        <begin position="54"/>
        <end position="83"/>
    </location>
</feature>
<keyword evidence="1" id="KW-1133">Transmembrane helix</keyword>
<evidence type="ECO:0000256" key="1">
    <source>
        <dbReference type="SAM" id="Phobius"/>
    </source>
</evidence>
<dbReference type="KEGG" id="emt:CPZ25_000295"/>
<dbReference type="GO" id="GO:0000270">
    <property type="term" value="P:peptidoglycan metabolic process"/>
    <property type="evidence" value="ECO:0007669"/>
    <property type="project" value="TreeGrafter"/>
</dbReference>
<feature type="transmembrane region" description="Helical" evidence="1">
    <location>
        <begin position="126"/>
        <end position="149"/>
    </location>
</feature>
<dbReference type="Proteomes" id="UP000218387">
    <property type="component" value="Chromosome"/>
</dbReference>
<dbReference type="AlphaFoldDB" id="A0A4P9C5K7"/>